<organism evidence="1 2">
    <name type="scientific">Pholiota conissans</name>
    <dbReference type="NCBI Taxonomy" id="109636"/>
    <lineage>
        <taxon>Eukaryota</taxon>
        <taxon>Fungi</taxon>
        <taxon>Dikarya</taxon>
        <taxon>Basidiomycota</taxon>
        <taxon>Agaricomycotina</taxon>
        <taxon>Agaricomycetes</taxon>
        <taxon>Agaricomycetidae</taxon>
        <taxon>Agaricales</taxon>
        <taxon>Agaricineae</taxon>
        <taxon>Strophariaceae</taxon>
        <taxon>Pholiota</taxon>
    </lineage>
</organism>
<protein>
    <submittedName>
        <fullName evidence="1">Uncharacterized protein</fullName>
    </submittedName>
</protein>
<accession>A0A9P6D513</accession>
<dbReference type="Proteomes" id="UP000807469">
    <property type="component" value="Unassembled WGS sequence"/>
</dbReference>
<gene>
    <name evidence="1" type="ORF">BDN70DRAFT_872957</name>
</gene>
<sequence>MEAGASISVWSGKTIWDSMWTRIPTVWVYGAISILAESWRDEHIPYTLICIIIVSGF</sequence>
<reference evidence="1" key="1">
    <citation type="submission" date="2020-11" db="EMBL/GenBank/DDBJ databases">
        <authorList>
            <consortium name="DOE Joint Genome Institute"/>
            <person name="Ahrendt S."/>
            <person name="Riley R."/>
            <person name="Andreopoulos W."/>
            <person name="Labutti K."/>
            <person name="Pangilinan J."/>
            <person name="Ruiz-Duenas F.J."/>
            <person name="Barrasa J.M."/>
            <person name="Sanchez-Garcia M."/>
            <person name="Camarero S."/>
            <person name="Miyauchi S."/>
            <person name="Serrano A."/>
            <person name="Linde D."/>
            <person name="Babiker R."/>
            <person name="Drula E."/>
            <person name="Ayuso-Fernandez I."/>
            <person name="Pacheco R."/>
            <person name="Padilla G."/>
            <person name="Ferreira P."/>
            <person name="Barriuso J."/>
            <person name="Kellner H."/>
            <person name="Castanera R."/>
            <person name="Alfaro M."/>
            <person name="Ramirez L."/>
            <person name="Pisabarro A.G."/>
            <person name="Kuo A."/>
            <person name="Tritt A."/>
            <person name="Lipzen A."/>
            <person name="He G."/>
            <person name="Yan M."/>
            <person name="Ng V."/>
            <person name="Cullen D."/>
            <person name="Martin F."/>
            <person name="Rosso M.-N."/>
            <person name="Henrissat B."/>
            <person name="Hibbett D."/>
            <person name="Martinez A.T."/>
            <person name="Grigoriev I.V."/>
        </authorList>
    </citation>
    <scope>NUCLEOTIDE SEQUENCE</scope>
    <source>
        <strain evidence="1">CIRM-BRFM 674</strain>
    </source>
</reference>
<keyword evidence="2" id="KW-1185">Reference proteome</keyword>
<dbReference type="EMBL" id="MU155147">
    <property type="protein sequence ID" value="KAF9484059.1"/>
    <property type="molecule type" value="Genomic_DNA"/>
</dbReference>
<evidence type="ECO:0000313" key="2">
    <source>
        <dbReference type="Proteomes" id="UP000807469"/>
    </source>
</evidence>
<proteinExistence type="predicted"/>
<evidence type="ECO:0000313" key="1">
    <source>
        <dbReference type="EMBL" id="KAF9484059.1"/>
    </source>
</evidence>
<name>A0A9P6D513_9AGAR</name>
<comment type="caution">
    <text evidence="1">The sequence shown here is derived from an EMBL/GenBank/DDBJ whole genome shotgun (WGS) entry which is preliminary data.</text>
</comment>
<dbReference type="AlphaFoldDB" id="A0A9P6D513"/>